<gene>
    <name evidence="8" type="ORF">CAPTEDRAFT_159376</name>
</gene>
<dbReference type="HOGENOM" id="CLU_1039163_0_0_1"/>
<evidence type="ECO:0000259" key="7">
    <source>
        <dbReference type="Pfam" id="PF06916"/>
    </source>
</evidence>
<protein>
    <recommendedName>
        <fullName evidence="7">DUF1279 domain-containing protein</fullName>
    </recommendedName>
</protein>
<feature type="coiled-coil region" evidence="6">
    <location>
        <begin position="206"/>
        <end position="237"/>
    </location>
</feature>
<evidence type="ECO:0000313" key="8">
    <source>
        <dbReference type="EMBL" id="ELT89250.1"/>
    </source>
</evidence>
<organism evidence="8">
    <name type="scientific">Capitella teleta</name>
    <name type="common">Polychaete worm</name>
    <dbReference type="NCBI Taxonomy" id="283909"/>
    <lineage>
        <taxon>Eukaryota</taxon>
        <taxon>Metazoa</taxon>
        <taxon>Spiralia</taxon>
        <taxon>Lophotrochozoa</taxon>
        <taxon>Annelida</taxon>
        <taxon>Polychaeta</taxon>
        <taxon>Sedentaria</taxon>
        <taxon>Scolecida</taxon>
        <taxon>Capitellidae</taxon>
        <taxon>Capitella</taxon>
    </lineage>
</organism>
<dbReference type="OMA" id="HTWAVRE"/>
<evidence type="ECO:0000313" key="9">
    <source>
        <dbReference type="EnsemblMetazoa" id="CapteP159376"/>
    </source>
</evidence>
<dbReference type="Gene3D" id="1.20.120.20">
    <property type="entry name" value="Apolipoprotein"/>
    <property type="match status" value="1"/>
</dbReference>
<keyword evidence="10" id="KW-1185">Reference proteome</keyword>
<dbReference type="EMBL" id="AMQN01014942">
    <property type="status" value="NOT_ANNOTATED_CDS"/>
    <property type="molecule type" value="Genomic_DNA"/>
</dbReference>
<reference evidence="8 10" key="2">
    <citation type="journal article" date="2013" name="Nature">
        <title>Insights into bilaterian evolution from three spiralian genomes.</title>
        <authorList>
            <person name="Simakov O."/>
            <person name="Marletaz F."/>
            <person name="Cho S.J."/>
            <person name="Edsinger-Gonzales E."/>
            <person name="Havlak P."/>
            <person name="Hellsten U."/>
            <person name="Kuo D.H."/>
            <person name="Larsson T."/>
            <person name="Lv J."/>
            <person name="Arendt D."/>
            <person name="Savage R."/>
            <person name="Osoegawa K."/>
            <person name="de Jong P."/>
            <person name="Grimwood J."/>
            <person name="Chapman J.A."/>
            <person name="Shapiro H."/>
            <person name="Aerts A."/>
            <person name="Otillar R.P."/>
            <person name="Terry A.Y."/>
            <person name="Boore J.L."/>
            <person name="Grigoriev I.V."/>
            <person name="Lindberg D.R."/>
            <person name="Seaver E.C."/>
            <person name="Weisblat D.A."/>
            <person name="Putnam N.H."/>
            <person name="Rokhsar D.S."/>
        </authorList>
    </citation>
    <scope>NUCLEOTIDE SEQUENCE</scope>
    <source>
        <strain evidence="8 10">I ESC-2004</strain>
    </source>
</reference>
<dbReference type="OrthoDB" id="5874039at2759"/>
<keyword evidence="5" id="KW-0472">Membrane</keyword>
<reference evidence="9" key="3">
    <citation type="submission" date="2015-06" db="UniProtKB">
        <authorList>
            <consortium name="EnsemblMetazoa"/>
        </authorList>
    </citation>
    <scope>IDENTIFICATION</scope>
</reference>
<reference evidence="10" key="1">
    <citation type="submission" date="2012-12" db="EMBL/GenBank/DDBJ databases">
        <authorList>
            <person name="Hellsten U."/>
            <person name="Grimwood J."/>
            <person name="Chapman J.A."/>
            <person name="Shapiro H."/>
            <person name="Aerts A."/>
            <person name="Otillar R.P."/>
            <person name="Terry A.Y."/>
            <person name="Boore J.L."/>
            <person name="Simakov O."/>
            <person name="Marletaz F."/>
            <person name="Cho S.-J."/>
            <person name="Edsinger-Gonzales E."/>
            <person name="Havlak P."/>
            <person name="Kuo D.-H."/>
            <person name="Larsson T."/>
            <person name="Lv J."/>
            <person name="Arendt D."/>
            <person name="Savage R."/>
            <person name="Osoegawa K."/>
            <person name="de Jong P."/>
            <person name="Lindberg D.R."/>
            <person name="Seaver E.C."/>
            <person name="Weisblat D.A."/>
            <person name="Putnam N.H."/>
            <person name="Grigoriev I.V."/>
            <person name="Rokhsar D.S."/>
        </authorList>
    </citation>
    <scope>NUCLEOTIDE SEQUENCE</scope>
    <source>
        <strain evidence="10">I ESC-2004</strain>
    </source>
</reference>
<sequence length="268" mass="30504">MPLCHILRSGMQPFHSRILIRAVTRSRSSCSCIPSHTQLRTSAIKQTQFLTPTSQNIIPHSPFTSESPQSKPEEKISIFKRFKNAYKEYGKLLIGVHAATSCVWYGSFYYACSTGVDVVAILHYMNVSEVVVRPFESSGLGNFAAAYLLYKLATPARYTVTILGTRYSANLLRRRGYLAPVPPGDNLKSLMKDTRGAVKDRYEDFKDDVQEFKDDVKEKVDDAKDRARERVDDVKDRAREKVVDVKDRATEVRVDVKGKIQKRMKKKM</sequence>
<dbReference type="EMBL" id="KB311442">
    <property type="protein sequence ID" value="ELT89250.1"/>
    <property type="molecule type" value="Genomic_DNA"/>
</dbReference>
<keyword evidence="2" id="KW-0812">Transmembrane</keyword>
<dbReference type="InterPro" id="IPR009688">
    <property type="entry name" value="FAM210A/B-like_dom"/>
</dbReference>
<evidence type="ECO:0000256" key="5">
    <source>
        <dbReference type="ARBA" id="ARBA00023136"/>
    </source>
</evidence>
<dbReference type="PANTHER" id="PTHR21377:SF1">
    <property type="entry name" value="PROTEIN FAM210A"/>
    <property type="match status" value="1"/>
</dbReference>
<dbReference type="AlphaFoldDB" id="R7T6V6"/>
<proteinExistence type="predicted"/>
<evidence type="ECO:0000256" key="4">
    <source>
        <dbReference type="ARBA" id="ARBA00023054"/>
    </source>
</evidence>
<dbReference type="PANTHER" id="PTHR21377">
    <property type="entry name" value="PROTEIN FAM210B, MITOCHONDRIAL"/>
    <property type="match status" value="1"/>
</dbReference>
<dbReference type="GO" id="GO:0016020">
    <property type="term" value="C:membrane"/>
    <property type="evidence" value="ECO:0007669"/>
    <property type="project" value="UniProtKB-SubCell"/>
</dbReference>
<comment type="subcellular location">
    <subcellularLocation>
        <location evidence="1">Membrane</location>
        <topology evidence="1">Single-pass membrane protein</topology>
    </subcellularLocation>
</comment>
<keyword evidence="3" id="KW-1133">Transmembrane helix</keyword>
<dbReference type="EnsemblMetazoa" id="CapteT159376">
    <property type="protein sequence ID" value="CapteP159376"/>
    <property type="gene ID" value="CapteG159376"/>
</dbReference>
<accession>R7T6V6</accession>
<feature type="domain" description="DUF1279" evidence="7">
    <location>
        <begin position="81"/>
        <end position="165"/>
    </location>
</feature>
<evidence type="ECO:0000313" key="10">
    <source>
        <dbReference type="Proteomes" id="UP000014760"/>
    </source>
</evidence>
<dbReference type="SUPFAM" id="SSF58113">
    <property type="entry name" value="Apolipoprotein A-I"/>
    <property type="match status" value="1"/>
</dbReference>
<name>R7T6V6_CAPTE</name>
<dbReference type="Pfam" id="PF06916">
    <property type="entry name" value="FAM210A-B_dom"/>
    <property type="match status" value="1"/>
</dbReference>
<evidence type="ECO:0000256" key="6">
    <source>
        <dbReference type="SAM" id="Coils"/>
    </source>
</evidence>
<dbReference type="STRING" id="283909.R7T6V6"/>
<evidence type="ECO:0000256" key="1">
    <source>
        <dbReference type="ARBA" id="ARBA00004167"/>
    </source>
</evidence>
<evidence type="ECO:0000256" key="2">
    <source>
        <dbReference type="ARBA" id="ARBA00022692"/>
    </source>
</evidence>
<keyword evidence="4 6" id="KW-0175">Coiled coil</keyword>
<dbReference type="Proteomes" id="UP000014760">
    <property type="component" value="Unassembled WGS sequence"/>
</dbReference>
<dbReference type="GO" id="GO:0005739">
    <property type="term" value="C:mitochondrion"/>
    <property type="evidence" value="ECO:0007669"/>
    <property type="project" value="TreeGrafter"/>
</dbReference>
<evidence type="ECO:0000256" key="3">
    <source>
        <dbReference type="ARBA" id="ARBA00022989"/>
    </source>
</evidence>
<dbReference type="InterPro" id="IPR045866">
    <property type="entry name" value="FAM210A/B-like"/>
</dbReference>